<dbReference type="RefSeq" id="WP_199021535.1">
    <property type="nucleotide sequence ID" value="NZ_JAELUP010000107.1"/>
</dbReference>
<dbReference type="GO" id="GO:0003677">
    <property type="term" value="F:DNA binding"/>
    <property type="evidence" value="ECO:0007669"/>
    <property type="project" value="UniProtKB-KW"/>
</dbReference>
<dbReference type="PRINTS" id="PR00035">
    <property type="entry name" value="HTHGNTR"/>
</dbReference>
<name>A0A934MX91_9BACL</name>
<evidence type="ECO:0000313" key="6">
    <source>
        <dbReference type="Proteomes" id="UP000640274"/>
    </source>
</evidence>
<gene>
    <name evidence="5" type="ORF">JFN88_22255</name>
</gene>
<dbReference type="InterPro" id="IPR036390">
    <property type="entry name" value="WH_DNA-bd_sf"/>
</dbReference>
<sequence length="238" mass="27319">MALSKVTTRKIYEQIADQMKEHIMNGGWKVGERLPSTKELTEQFQVGRSTMREALSALKAMGLIDIRHGEGCFVRETTAAELELPQFDTLLLSRETILELLEARKALEISNAAIAAVKRNDEDLAGFEKLLSIMEQHAGDEQEGESADIGFHQLLAKATHNSIMVRLLDSISSQMEIAIRETRRLQMYSSKEVSHRLWLEHRAIYKAVVNRNPAKAEQRMREHLEHVERVLRKYLERE</sequence>
<feature type="domain" description="HTH gntR-type" evidence="4">
    <location>
        <begin position="9"/>
        <end position="77"/>
    </location>
</feature>
<dbReference type="SUPFAM" id="SSF46785">
    <property type="entry name" value="Winged helix' DNA-binding domain"/>
    <property type="match status" value="1"/>
</dbReference>
<dbReference type="Gene3D" id="1.10.10.10">
    <property type="entry name" value="Winged helix-like DNA-binding domain superfamily/Winged helix DNA-binding domain"/>
    <property type="match status" value="1"/>
</dbReference>
<dbReference type="InterPro" id="IPR008920">
    <property type="entry name" value="TF_FadR/GntR_C"/>
</dbReference>
<dbReference type="EMBL" id="JAELUP010000107">
    <property type="protein sequence ID" value="MBJ6363942.1"/>
    <property type="molecule type" value="Genomic_DNA"/>
</dbReference>
<organism evidence="5 6">
    <name type="scientific">Paenibacillus roseus</name>
    <dbReference type="NCBI Taxonomy" id="2798579"/>
    <lineage>
        <taxon>Bacteria</taxon>
        <taxon>Bacillati</taxon>
        <taxon>Bacillota</taxon>
        <taxon>Bacilli</taxon>
        <taxon>Bacillales</taxon>
        <taxon>Paenibacillaceae</taxon>
        <taxon>Paenibacillus</taxon>
    </lineage>
</organism>
<dbReference type="SMART" id="SM00345">
    <property type="entry name" value="HTH_GNTR"/>
    <property type="match status" value="1"/>
</dbReference>
<keyword evidence="6" id="KW-1185">Reference proteome</keyword>
<keyword evidence="3" id="KW-0804">Transcription</keyword>
<dbReference type="Gene3D" id="1.20.120.530">
    <property type="entry name" value="GntR ligand-binding domain-like"/>
    <property type="match status" value="1"/>
</dbReference>
<comment type="caution">
    <text evidence="5">The sequence shown here is derived from an EMBL/GenBank/DDBJ whole genome shotgun (WGS) entry which is preliminary data.</text>
</comment>
<keyword evidence="1" id="KW-0805">Transcription regulation</keyword>
<dbReference type="PANTHER" id="PTHR43537:SF5">
    <property type="entry name" value="UXU OPERON TRANSCRIPTIONAL REGULATOR"/>
    <property type="match status" value="1"/>
</dbReference>
<evidence type="ECO:0000256" key="1">
    <source>
        <dbReference type="ARBA" id="ARBA00023015"/>
    </source>
</evidence>
<dbReference type="Pfam" id="PF07729">
    <property type="entry name" value="FCD"/>
    <property type="match status" value="1"/>
</dbReference>
<dbReference type="InterPro" id="IPR000524">
    <property type="entry name" value="Tscrpt_reg_HTH_GntR"/>
</dbReference>
<dbReference type="CDD" id="cd07377">
    <property type="entry name" value="WHTH_GntR"/>
    <property type="match status" value="1"/>
</dbReference>
<reference evidence="5" key="1">
    <citation type="submission" date="2020-12" db="EMBL/GenBank/DDBJ databases">
        <authorList>
            <person name="Huq M.A."/>
        </authorList>
    </citation>
    <scope>NUCLEOTIDE SEQUENCE</scope>
    <source>
        <strain evidence="5">MAHUQ-46</strain>
    </source>
</reference>
<dbReference type="GO" id="GO:0003700">
    <property type="term" value="F:DNA-binding transcription factor activity"/>
    <property type="evidence" value="ECO:0007669"/>
    <property type="project" value="InterPro"/>
</dbReference>
<keyword evidence="2" id="KW-0238">DNA-binding</keyword>
<evidence type="ECO:0000259" key="4">
    <source>
        <dbReference type="PROSITE" id="PS50949"/>
    </source>
</evidence>
<dbReference type="InterPro" id="IPR011711">
    <property type="entry name" value="GntR_C"/>
</dbReference>
<proteinExistence type="predicted"/>
<dbReference type="SMART" id="SM00895">
    <property type="entry name" value="FCD"/>
    <property type="match status" value="1"/>
</dbReference>
<accession>A0A934MX91</accession>
<dbReference type="Pfam" id="PF00392">
    <property type="entry name" value="GntR"/>
    <property type="match status" value="1"/>
</dbReference>
<dbReference type="PANTHER" id="PTHR43537">
    <property type="entry name" value="TRANSCRIPTIONAL REGULATOR, GNTR FAMILY"/>
    <property type="match status" value="1"/>
</dbReference>
<dbReference type="SUPFAM" id="SSF48008">
    <property type="entry name" value="GntR ligand-binding domain-like"/>
    <property type="match status" value="1"/>
</dbReference>
<dbReference type="AlphaFoldDB" id="A0A934MX91"/>
<dbReference type="Proteomes" id="UP000640274">
    <property type="component" value="Unassembled WGS sequence"/>
</dbReference>
<evidence type="ECO:0000313" key="5">
    <source>
        <dbReference type="EMBL" id="MBJ6363942.1"/>
    </source>
</evidence>
<evidence type="ECO:0000256" key="3">
    <source>
        <dbReference type="ARBA" id="ARBA00023163"/>
    </source>
</evidence>
<evidence type="ECO:0000256" key="2">
    <source>
        <dbReference type="ARBA" id="ARBA00023125"/>
    </source>
</evidence>
<dbReference type="InterPro" id="IPR036388">
    <property type="entry name" value="WH-like_DNA-bd_sf"/>
</dbReference>
<dbReference type="PROSITE" id="PS50949">
    <property type="entry name" value="HTH_GNTR"/>
    <property type="match status" value="1"/>
</dbReference>
<protein>
    <submittedName>
        <fullName evidence="5">FadR family transcriptional regulator</fullName>
    </submittedName>
</protein>